<keyword evidence="1" id="KW-0547">Nucleotide-binding</keyword>
<evidence type="ECO:0000259" key="3">
    <source>
        <dbReference type="Pfam" id="PF22335"/>
    </source>
</evidence>
<dbReference type="InterPro" id="IPR054767">
    <property type="entry name" value="Cas10-Cmr2_palm2"/>
</dbReference>
<sequence>MWLVLVATSGNQAFVFAGNRLREAVGASFLIAEATTSAVRRHLGDGRVVSVSSGSALVVVGSREAAWSLVRAVSGFAVLEAPGLSVTGVWMPIAGAEPTGPEIAVVHRLWRRRVDWAAGVGGRWPRLPVVAACASADLPASGWFSDGVRVGGVFPEGEAPVALSASVVARRRARWAAQARMAELLDSTVAGAGLRLVDTGDLLDGVEWVGVVHADGNRLGRVFQSAPEVLAGLEGFAGDRSLGALSAAVRRCAEEAFGEAVAVVAGLVGRTRELPVVPLVVGGDDLTVLVDGRYAAAFAQRFVAGFGAWAARDPLVSAVTAGVVGGVTASAGVAVVKPHFPFSTAYGLAEELCRSAKRVVAAHPGCHGLDVHVLLDTSVADLEAIREGYRVWDGQAWSSATRRPFLLPASGDVEVPVERDWRWLTGHAGLVRDAARADGGRVVTRTQLHALRGELRTDPVRAARRVGQWRRSARSPQDRALAAALSGPGTPPVLDLLELAEFAVTEVPA</sequence>
<evidence type="ECO:0000313" key="4">
    <source>
        <dbReference type="EMBL" id="GAA0256631.1"/>
    </source>
</evidence>
<feature type="domain" description="Cas10/Cmr2 second palm" evidence="3">
    <location>
        <begin position="209"/>
        <end position="358"/>
    </location>
</feature>
<keyword evidence="2" id="KW-0051">Antiviral defense</keyword>
<accession>A0ABN0UP10</accession>
<evidence type="ECO:0000256" key="2">
    <source>
        <dbReference type="ARBA" id="ARBA00023118"/>
    </source>
</evidence>
<protein>
    <recommendedName>
        <fullName evidence="3">Cas10/Cmr2 second palm domain-containing protein</fullName>
    </recommendedName>
</protein>
<dbReference type="InterPro" id="IPR043128">
    <property type="entry name" value="Rev_trsase/Diguanyl_cyclase"/>
</dbReference>
<name>A0ABN0UP10_9PSEU</name>
<evidence type="ECO:0000313" key="5">
    <source>
        <dbReference type="Proteomes" id="UP001500416"/>
    </source>
</evidence>
<evidence type="ECO:0000256" key="1">
    <source>
        <dbReference type="ARBA" id="ARBA00022741"/>
    </source>
</evidence>
<organism evidence="4 5">
    <name type="scientific">Saccharothrix mutabilis subsp. mutabilis</name>
    <dbReference type="NCBI Taxonomy" id="66855"/>
    <lineage>
        <taxon>Bacteria</taxon>
        <taxon>Bacillati</taxon>
        <taxon>Actinomycetota</taxon>
        <taxon>Actinomycetes</taxon>
        <taxon>Pseudonocardiales</taxon>
        <taxon>Pseudonocardiaceae</taxon>
        <taxon>Saccharothrix</taxon>
    </lineage>
</organism>
<dbReference type="Pfam" id="PF22335">
    <property type="entry name" value="Cas10-Cmr2_palm2"/>
    <property type="match status" value="1"/>
</dbReference>
<dbReference type="RefSeq" id="WP_343938542.1">
    <property type="nucleotide sequence ID" value="NZ_BAAABU010000025.1"/>
</dbReference>
<dbReference type="Gene3D" id="3.30.70.270">
    <property type="match status" value="1"/>
</dbReference>
<proteinExistence type="predicted"/>
<dbReference type="Proteomes" id="UP001500416">
    <property type="component" value="Unassembled WGS sequence"/>
</dbReference>
<reference evidence="4 5" key="1">
    <citation type="journal article" date="2019" name="Int. J. Syst. Evol. Microbiol.">
        <title>The Global Catalogue of Microorganisms (GCM) 10K type strain sequencing project: providing services to taxonomists for standard genome sequencing and annotation.</title>
        <authorList>
            <consortium name="The Broad Institute Genomics Platform"/>
            <consortium name="The Broad Institute Genome Sequencing Center for Infectious Disease"/>
            <person name="Wu L."/>
            <person name="Ma J."/>
        </authorList>
    </citation>
    <scope>NUCLEOTIDE SEQUENCE [LARGE SCALE GENOMIC DNA]</scope>
    <source>
        <strain evidence="4 5">JCM 3380</strain>
    </source>
</reference>
<keyword evidence="5" id="KW-1185">Reference proteome</keyword>
<comment type="caution">
    <text evidence="4">The sequence shown here is derived from an EMBL/GenBank/DDBJ whole genome shotgun (WGS) entry which is preliminary data.</text>
</comment>
<dbReference type="EMBL" id="BAAABU010000025">
    <property type="protein sequence ID" value="GAA0256631.1"/>
    <property type="molecule type" value="Genomic_DNA"/>
</dbReference>
<gene>
    <name evidence="4" type="ORF">GCM10010492_66940</name>
</gene>